<dbReference type="InterPro" id="IPR029052">
    <property type="entry name" value="Metallo-depent_PP-like"/>
</dbReference>
<dbReference type="InterPro" id="IPR004843">
    <property type="entry name" value="Calcineurin-like_PHP"/>
</dbReference>
<feature type="domain" description="Serine/threonine specific protein phosphatases" evidence="1">
    <location>
        <begin position="14"/>
        <end position="19"/>
    </location>
</feature>
<dbReference type="PRINTS" id="PR00114">
    <property type="entry name" value="STPHPHTASE"/>
</dbReference>
<dbReference type="PANTHER" id="PTHR11668:SF496">
    <property type="entry name" value="SERINE_THREONINE-PROTEIN PHOSPHATASE"/>
    <property type="match status" value="1"/>
</dbReference>
<gene>
    <name evidence="2" type="ORF">LCGC14_1593770</name>
</gene>
<dbReference type="SMART" id="SM00156">
    <property type="entry name" value="PP2Ac"/>
    <property type="match status" value="1"/>
</dbReference>
<evidence type="ECO:0000313" key="2">
    <source>
        <dbReference type="EMBL" id="KKM25563.1"/>
    </source>
</evidence>
<dbReference type="InterPro" id="IPR050341">
    <property type="entry name" value="PP1_catalytic_subunit"/>
</dbReference>
<reference evidence="2" key="1">
    <citation type="journal article" date="2015" name="Nature">
        <title>Complex archaea that bridge the gap between prokaryotes and eukaryotes.</title>
        <authorList>
            <person name="Spang A."/>
            <person name="Saw J.H."/>
            <person name="Jorgensen S.L."/>
            <person name="Zaremba-Niedzwiedzka K."/>
            <person name="Martijn J."/>
            <person name="Lind A.E."/>
            <person name="van Eijk R."/>
            <person name="Schleper C."/>
            <person name="Guy L."/>
            <person name="Ettema T.J."/>
        </authorList>
    </citation>
    <scope>NUCLEOTIDE SEQUENCE</scope>
</reference>
<dbReference type="GO" id="GO:0004722">
    <property type="term" value="F:protein serine/threonine phosphatase activity"/>
    <property type="evidence" value="ECO:0007669"/>
    <property type="project" value="TreeGrafter"/>
</dbReference>
<evidence type="ECO:0000259" key="1">
    <source>
        <dbReference type="PROSITE" id="PS00125"/>
    </source>
</evidence>
<dbReference type="Pfam" id="PF00149">
    <property type="entry name" value="Metallophos"/>
    <property type="match status" value="1"/>
</dbReference>
<dbReference type="SUPFAM" id="SSF56300">
    <property type="entry name" value="Metallo-dependent phosphatases"/>
    <property type="match status" value="1"/>
</dbReference>
<protein>
    <recommendedName>
        <fullName evidence="1">Serine/threonine specific protein phosphatases domain-containing protein</fullName>
    </recommendedName>
</protein>
<dbReference type="Gene3D" id="3.60.21.10">
    <property type="match status" value="1"/>
</dbReference>
<comment type="caution">
    <text evidence="2">The sequence shown here is derived from an EMBL/GenBank/DDBJ whole genome shotgun (WGS) entry which is preliminary data.</text>
</comment>
<proteinExistence type="predicted"/>
<dbReference type="EMBL" id="LAZR01012691">
    <property type="protein sequence ID" value="KKM25563.1"/>
    <property type="molecule type" value="Genomic_DNA"/>
</dbReference>
<sequence length="198" mass="23187">MFVAIFLELSFFILKGNHETLEMNQYYGFFQEFIQKFNEQIKFNEILMIYNVLPICAIINSVIICLHGGIPQDIEFLKKLKDKKTRDFKTVYNSISQGIFQIIWNDPKSEIQGFIESFRGSGVKFFGEDVFNEFMEANNLEHLIRAHECFSEGFKWFFKRRLLSIFSSANYRGSFSPNPASYALIKNNKIIPKLVKLS</sequence>
<dbReference type="PROSITE" id="PS00125">
    <property type="entry name" value="SER_THR_PHOSPHATASE"/>
    <property type="match status" value="1"/>
</dbReference>
<accession>A0A0F9KTZ9</accession>
<dbReference type="CDD" id="cd00144">
    <property type="entry name" value="MPP_PPP_family"/>
    <property type="match status" value="1"/>
</dbReference>
<dbReference type="InterPro" id="IPR006186">
    <property type="entry name" value="Ser/Thr-sp_prot-phosphatase"/>
</dbReference>
<name>A0A0F9KTZ9_9ZZZZ</name>
<organism evidence="2">
    <name type="scientific">marine sediment metagenome</name>
    <dbReference type="NCBI Taxonomy" id="412755"/>
    <lineage>
        <taxon>unclassified sequences</taxon>
        <taxon>metagenomes</taxon>
        <taxon>ecological metagenomes</taxon>
    </lineage>
</organism>
<dbReference type="PANTHER" id="PTHR11668">
    <property type="entry name" value="SERINE/THREONINE PROTEIN PHOSPHATASE"/>
    <property type="match status" value="1"/>
</dbReference>
<dbReference type="AlphaFoldDB" id="A0A0F9KTZ9"/>
<dbReference type="GO" id="GO:0005737">
    <property type="term" value="C:cytoplasm"/>
    <property type="evidence" value="ECO:0007669"/>
    <property type="project" value="TreeGrafter"/>
</dbReference>